<dbReference type="Pfam" id="PF12685">
    <property type="entry name" value="SpoIIIAH"/>
    <property type="match status" value="1"/>
</dbReference>
<dbReference type="InterPro" id="IPR024232">
    <property type="entry name" value="SpoIIIAH"/>
</dbReference>
<name>A0ABW8SLR5_9CLOT</name>
<dbReference type="RefSeq" id="WP_406793001.1">
    <property type="nucleotide sequence ID" value="NZ_JBJHZX010000023.1"/>
</dbReference>
<dbReference type="Proteomes" id="UP001623660">
    <property type="component" value="Unassembled WGS sequence"/>
</dbReference>
<comment type="caution">
    <text evidence="2">The sequence shown here is derived from an EMBL/GenBank/DDBJ whole genome shotgun (WGS) entry which is preliminary data.</text>
</comment>
<proteinExistence type="predicted"/>
<dbReference type="InterPro" id="IPR038503">
    <property type="entry name" value="SpoIIIAH_sf"/>
</dbReference>
<feature type="compositionally biased region" description="Low complexity" evidence="1">
    <location>
        <begin position="33"/>
        <end position="57"/>
    </location>
</feature>
<sequence length="188" mass="20764">MNKKQAVIIVTLLALIVCVGVVATKLNSPINYVNGVDNNGSTVSSSSSDSTGDNNGTENKNTKSDAAQSKDSQSGFFEETRLTRDQKNAETLQTLKNFIDDQNVSNDNRADAEKKYTALAMNTNYEMKIENTLKSKGYEDAICSIENSKARIIVKDKDKLTDKNTREIKDVVMSISQIQDVEIEVKQN</sequence>
<dbReference type="EMBL" id="JBJHZX010000023">
    <property type="protein sequence ID" value="MFL0196895.1"/>
    <property type="molecule type" value="Genomic_DNA"/>
</dbReference>
<organism evidence="2 3">
    <name type="scientific">Candidatus Clostridium eludens</name>
    <dbReference type="NCBI Taxonomy" id="3381663"/>
    <lineage>
        <taxon>Bacteria</taxon>
        <taxon>Bacillati</taxon>
        <taxon>Bacillota</taxon>
        <taxon>Clostridia</taxon>
        <taxon>Eubacteriales</taxon>
        <taxon>Clostridiaceae</taxon>
        <taxon>Clostridium</taxon>
    </lineage>
</organism>
<feature type="compositionally biased region" description="Polar residues" evidence="1">
    <location>
        <begin position="64"/>
        <end position="75"/>
    </location>
</feature>
<evidence type="ECO:0000256" key="1">
    <source>
        <dbReference type="SAM" id="MobiDB-lite"/>
    </source>
</evidence>
<reference evidence="2 3" key="1">
    <citation type="submission" date="2024-11" db="EMBL/GenBank/DDBJ databases">
        <authorList>
            <person name="Heng Y.C."/>
            <person name="Lim A.C.H."/>
            <person name="Lee J.K.Y."/>
            <person name="Kittelmann S."/>
        </authorList>
    </citation>
    <scope>NUCLEOTIDE SEQUENCE [LARGE SCALE GENOMIC DNA]</scope>
    <source>
        <strain evidence="2 3">WILCCON 0269</strain>
    </source>
</reference>
<keyword evidence="3" id="KW-1185">Reference proteome</keyword>
<evidence type="ECO:0000313" key="3">
    <source>
        <dbReference type="Proteomes" id="UP001623660"/>
    </source>
</evidence>
<accession>A0ABW8SLR5</accession>
<dbReference type="Gene3D" id="1.10.287.4300">
    <property type="entry name" value="Stage III sporulation protein AH-like"/>
    <property type="match status" value="1"/>
</dbReference>
<evidence type="ECO:0000313" key="2">
    <source>
        <dbReference type="EMBL" id="MFL0196895.1"/>
    </source>
</evidence>
<feature type="region of interest" description="Disordered" evidence="1">
    <location>
        <begin position="33"/>
        <end position="83"/>
    </location>
</feature>
<gene>
    <name evidence="2" type="ORF">ACJDU8_15195</name>
</gene>
<protein>
    <submittedName>
        <fullName evidence="2">SpoIIIAH-like family protein</fullName>
    </submittedName>
</protein>